<feature type="transmembrane region" description="Helical" evidence="1">
    <location>
        <begin position="12"/>
        <end position="33"/>
    </location>
</feature>
<dbReference type="HOGENOM" id="CLU_988836_0_0_1"/>
<organism evidence="2 3">
    <name type="scientific">Amanita muscaria (strain Koide BX008)</name>
    <dbReference type="NCBI Taxonomy" id="946122"/>
    <lineage>
        <taxon>Eukaryota</taxon>
        <taxon>Fungi</taxon>
        <taxon>Dikarya</taxon>
        <taxon>Basidiomycota</taxon>
        <taxon>Agaricomycotina</taxon>
        <taxon>Agaricomycetes</taxon>
        <taxon>Agaricomycetidae</taxon>
        <taxon>Agaricales</taxon>
        <taxon>Pluteineae</taxon>
        <taxon>Amanitaceae</taxon>
        <taxon>Amanita</taxon>
    </lineage>
</organism>
<keyword evidence="1" id="KW-0812">Transmembrane</keyword>
<feature type="non-terminal residue" evidence="2">
    <location>
        <position position="282"/>
    </location>
</feature>
<accession>A0A0C2SAS0</accession>
<gene>
    <name evidence="2" type="ORF">M378DRAFT_168670</name>
</gene>
<dbReference type="InParanoid" id="A0A0C2SAS0"/>
<evidence type="ECO:0000313" key="3">
    <source>
        <dbReference type="Proteomes" id="UP000054549"/>
    </source>
</evidence>
<proteinExistence type="predicted"/>
<keyword evidence="1" id="KW-0472">Membrane</keyword>
<evidence type="ECO:0000313" key="2">
    <source>
        <dbReference type="EMBL" id="KIL59920.1"/>
    </source>
</evidence>
<keyword evidence="3" id="KW-1185">Reference proteome</keyword>
<sequence>MCIITLTVSFVFFGYLLPFFFLFHSLYLVWVVFSTEHSFASALEHIGVIQDDVDILHPPGHFDLLREYSTFGLQDDGSQGNDNDTRSDHDISLIDDSVLSTDSETTTCDIPIIVNIDSNQGDSNYLSILSATRLVSAKPVSDLAEKVPHIDPDSSVIDKPLPESPTDPAATMGIMDSYCNQQFSSLRSAPDSLSTLHSKDSDDGLELTPEEEEILESVLCIQPPYTLPGFARLPEDPHSLDHVPRFSRHNLDATVVFPVRKSTRPGPTSLPNAQRISMTISK</sequence>
<dbReference type="OrthoDB" id="3069062at2759"/>
<dbReference type="AlphaFoldDB" id="A0A0C2SAS0"/>
<evidence type="ECO:0000256" key="1">
    <source>
        <dbReference type="SAM" id="Phobius"/>
    </source>
</evidence>
<dbReference type="EMBL" id="KN818307">
    <property type="protein sequence ID" value="KIL59920.1"/>
    <property type="molecule type" value="Genomic_DNA"/>
</dbReference>
<protein>
    <submittedName>
        <fullName evidence="2">Uncharacterized protein</fullName>
    </submittedName>
</protein>
<name>A0A0C2SAS0_AMAMK</name>
<keyword evidence="1" id="KW-1133">Transmembrane helix</keyword>
<dbReference type="Proteomes" id="UP000054549">
    <property type="component" value="Unassembled WGS sequence"/>
</dbReference>
<reference evidence="2 3" key="1">
    <citation type="submission" date="2014-04" db="EMBL/GenBank/DDBJ databases">
        <title>Evolutionary Origins and Diversification of the Mycorrhizal Mutualists.</title>
        <authorList>
            <consortium name="DOE Joint Genome Institute"/>
            <consortium name="Mycorrhizal Genomics Consortium"/>
            <person name="Kohler A."/>
            <person name="Kuo A."/>
            <person name="Nagy L.G."/>
            <person name="Floudas D."/>
            <person name="Copeland A."/>
            <person name="Barry K.W."/>
            <person name="Cichocki N."/>
            <person name="Veneault-Fourrey C."/>
            <person name="LaButti K."/>
            <person name="Lindquist E.A."/>
            <person name="Lipzen A."/>
            <person name="Lundell T."/>
            <person name="Morin E."/>
            <person name="Murat C."/>
            <person name="Riley R."/>
            <person name="Ohm R."/>
            <person name="Sun H."/>
            <person name="Tunlid A."/>
            <person name="Henrissat B."/>
            <person name="Grigoriev I.V."/>
            <person name="Hibbett D.S."/>
            <person name="Martin F."/>
        </authorList>
    </citation>
    <scope>NUCLEOTIDE SEQUENCE [LARGE SCALE GENOMIC DNA]</scope>
    <source>
        <strain evidence="2 3">Koide BX008</strain>
    </source>
</reference>